<evidence type="ECO:0000313" key="5">
    <source>
        <dbReference type="EMBL" id="RGE69919.1"/>
    </source>
</evidence>
<dbReference type="GeneID" id="72465316"/>
<reference evidence="3 6" key="1">
    <citation type="submission" date="2015-09" db="EMBL/GenBank/DDBJ databases">
        <authorList>
            <consortium name="Pathogen Informatics"/>
        </authorList>
    </citation>
    <scope>NUCLEOTIDE SEQUENCE [LARGE SCALE GENOMIC DNA]</scope>
    <source>
        <strain evidence="3 6">2789STDY5834939</strain>
    </source>
</reference>
<dbReference type="GO" id="GO:0005524">
    <property type="term" value="F:ATP binding"/>
    <property type="evidence" value="ECO:0007669"/>
    <property type="project" value="UniProtKB-UniRule"/>
</dbReference>
<dbReference type="GO" id="GO:0046872">
    <property type="term" value="F:metal ion binding"/>
    <property type="evidence" value="ECO:0007669"/>
    <property type="project" value="InterPro"/>
</dbReference>
<proteinExistence type="predicted"/>
<dbReference type="Proteomes" id="UP000260828">
    <property type="component" value="Unassembled WGS sequence"/>
</dbReference>
<dbReference type="EMBL" id="NFKP01000002">
    <property type="protein sequence ID" value="OUP71070.1"/>
    <property type="molecule type" value="Genomic_DNA"/>
</dbReference>
<keyword evidence="1" id="KW-0547">Nucleotide-binding</keyword>
<feature type="domain" description="ATP-grasp" evidence="2">
    <location>
        <begin position="98"/>
        <end position="332"/>
    </location>
</feature>
<evidence type="ECO:0000313" key="3">
    <source>
        <dbReference type="EMBL" id="CUP58012.1"/>
    </source>
</evidence>
<evidence type="ECO:0000313" key="8">
    <source>
        <dbReference type="Proteomes" id="UP000260828"/>
    </source>
</evidence>
<dbReference type="RefSeq" id="WP_024730318.1">
    <property type="nucleotide sequence ID" value="NZ_CABIWA010000009.1"/>
</dbReference>
<dbReference type="AlphaFoldDB" id="A0A174PAK8"/>
<reference evidence="7" key="2">
    <citation type="submission" date="2017-04" db="EMBL/GenBank/DDBJ databases">
        <title>Function of individual gut microbiota members based on whole genome sequencing of pure cultures obtained from chicken caecum.</title>
        <authorList>
            <person name="Medvecky M."/>
            <person name="Cejkova D."/>
            <person name="Polansky O."/>
            <person name="Karasova D."/>
            <person name="Kubasova T."/>
            <person name="Cizek A."/>
            <person name="Rychlik I."/>
        </authorList>
    </citation>
    <scope>NUCLEOTIDE SEQUENCE [LARGE SCALE GENOMIC DNA]</scope>
    <source>
        <strain evidence="7">An175</strain>
    </source>
</reference>
<reference evidence="4" key="3">
    <citation type="journal article" date="2018" name="BMC Genomics">
        <title>Whole genome sequencing and function prediction of 133 gut anaerobes isolated from chicken caecum in pure cultures.</title>
        <authorList>
            <person name="Medvecky M."/>
            <person name="Cejkova D."/>
            <person name="Polansky O."/>
            <person name="Karasova D."/>
            <person name="Kubasova T."/>
            <person name="Cizek A."/>
            <person name="Rychlik I."/>
        </authorList>
    </citation>
    <scope>NUCLEOTIDE SEQUENCE</scope>
    <source>
        <strain evidence="4">An175</strain>
    </source>
</reference>
<dbReference type="GO" id="GO:0016740">
    <property type="term" value="F:transferase activity"/>
    <property type="evidence" value="ECO:0007669"/>
    <property type="project" value="UniProtKB-KW"/>
</dbReference>
<sequence length="334" mass="37690">MPNLNYIFKRIAGMDYGALLETTRKVHVRSGKGTLASLADIVACGFRYQAGYMDYLVFEFDRLTAAQRATYITRGKNNAYVRLLNPRENWHILEDKVEFLKRFEGIHGREWIDLRETDEAGFESFCEKHPQIVVKPLDGTCGRGIEFIETQTRIVGLFDMLREGRQYLAEEFIVQHPDISHVYPLSVNTLRLVTIKNHDTVHLVFSSMRIGNGKRVDNLNSGGMAVIVDMQTGKISTPGADKDGKAYDRHPMTDVPLVGVQIPFYQESVALVKRAALTVPELGYIGWDVAVTEKGPVIIEANHFPGHDIYQFQVHLGPDRIGLAPRFDKAIEGL</sequence>
<organism evidence="3 6">
    <name type="scientific">Anaerotruncus colihominis</name>
    <dbReference type="NCBI Taxonomy" id="169435"/>
    <lineage>
        <taxon>Bacteria</taxon>
        <taxon>Bacillati</taxon>
        <taxon>Bacillota</taxon>
        <taxon>Clostridia</taxon>
        <taxon>Eubacteriales</taxon>
        <taxon>Oscillospiraceae</taxon>
        <taxon>Anaerotruncus</taxon>
    </lineage>
</organism>
<evidence type="ECO:0000313" key="7">
    <source>
        <dbReference type="Proteomes" id="UP000196386"/>
    </source>
</evidence>
<gene>
    <name evidence="4" type="ORF">B5F11_03125</name>
    <name evidence="5" type="ORF">DXC40_02335</name>
    <name evidence="3" type="ORF">ERS852551_01251</name>
</gene>
<dbReference type="Pfam" id="PF14397">
    <property type="entry name" value="ATPgrasp_ST"/>
    <property type="match status" value="1"/>
</dbReference>
<dbReference type="SUPFAM" id="SSF56059">
    <property type="entry name" value="Glutathione synthetase ATP-binding domain-like"/>
    <property type="match status" value="1"/>
</dbReference>
<dbReference type="Gene3D" id="3.30.1490.20">
    <property type="entry name" value="ATP-grasp fold, A domain"/>
    <property type="match status" value="1"/>
</dbReference>
<evidence type="ECO:0000256" key="1">
    <source>
        <dbReference type="PROSITE-ProRule" id="PRU00409"/>
    </source>
</evidence>
<dbReference type="InterPro" id="IPR039523">
    <property type="entry name" value="RimK-rel_E_lig_ATP-grasp"/>
</dbReference>
<protein>
    <submittedName>
        <fullName evidence="3">Glutathione synthase/Ribosomal protein S6 modification enzyme (Glutaminyl transferase)</fullName>
    </submittedName>
</protein>
<keyword evidence="1" id="KW-0067">ATP-binding</keyword>
<dbReference type="Proteomes" id="UP000095765">
    <property type="component" value="Unassembled WGS sequence"/>
</dbReference>
<evidence type="ECO:0000313" key="6">
    <source>
        <dbReference type="Proteomes" id="UP000095765"/>
    </source>
</evidence>
<accession>A0A174PAK8</accession>
<dbReference type="Proteomes" id="UP000196386">
    <property type="component" value="Unassembled WGS sequence"/>
</dbReference>
<dbReference type="EMBL" id="CZBE01000007">
    <property type="protein sequence ID" value="CUP58012.1"/>
    <property type="molecule type" value="Genomic_DNA"/>
</dbReference>
<keyword evidence="3" id="KW-0808">Transferase</keyword>
<dbReference type="InterPro" id="IPR011761">
    <property type="entry name" value="ATP-grasp"/>
</dbReference>
<dbReference type="OrthoDB" id="8736147at2"/>
<dbReference type="InterPro" id="IPR013815">
    <property type="entry name" value="ATP_grasp_subdomain_1"/>
</dbReference>
<evidence type="ECO:0000313" key="4">
    <source>
        <dbReference type="EMBL" id="OUP71070.1"/>
    </source>
</evidence>
<evidence type="ECO:0000259" key="2">
    <source>
        <dbReference type="PROSITE" id="PS50975"/>
    </source>
</evidence>
<name>A0A174PAK8_9FIRM</name>
<dbReference type="EMBL" id="QVME01000001">
    <property type="protein sequence ID" value="RGE69919.1"/>
    <property type="molecule type" value="Genomic_DNA"/>
</dbReference>
<dbReference type="PROSITE" id="PS50975">
    <property type="entry name" value="ATP_GRASP"/>
    <property type="match status" value="1"/>
</dbReference>
<dbReference type="Gene3D" id="3.30.470.20">
    <property type="entry name" value="ATP-grasp fold, B domain"/>
    <property type="match status" value="1"/>
</dbReference>
<reference evidence="5 8" key="4">
    <citation type="submission" date="2018-08" db="EMBL/GenBank/DDBJ databases">
        <title>A genome reference for cultivated species of the human gut microbiota.</title>
        <authorList>
            <person name="Zou Y."/>
            <person name="Xue W."/>
            <person name="Luo G."/>
        </authorList>
    </citation>
    <scope>NUCLEOTIDE SEQUENCE [LARGE SCALE GENOMIC DNA]</scope>
    <source>
        <strain evidence="5 8">TF05-12AC</strain>
    </source>
</reference>